<dbReference type="GO" id="GO:0003723">
    <property type="term" value="F:RNA binding"/>
    <property type="evidence" value="ECO:0007669"/>
    <property type="project" value="TreeGrafter"/>
</dbReference>
<organism evidence="1 2">
    <name type="scientific">Jatropha curcas</name>
    <name type="common">Barbados nut</name>
    <dbReference type="NCBI Taxonomy" id="180498"/>
    <lineage>
        <taxon>Eukaryota</taxon>
        <taxon>Viridiplantae</taxon>
        <taxon>Streptophyta</taxon>
        <taxon>Embryophyta</taxon>
        <taxon>Tracheophyta</taxon>
        <taxon>Spermatophyta</taxon>
        <taxon>Magnoliopsida</taxon>
        <taxon>eudicotyledons</taxon>
        <taxon>Gunneridae</taxon>
        <taxon>Pentapetalae</taxon>
        <taxon>rosids</taxon>
        <taxon>fabids</taxon>
        <taxon>Malpighiales</taxon>
        <taxon>Euphorbiaceae</taxon>
        <taxon>Crotonoideae</taxon>
        <taxon>Jatropheae</taxon>
        <taxon>Jatropha</taxon>
    </lineage>
</organism>
<dbReference type="Gene3D" id="1.10.10.2360">
    <property type="match status" value="1"/>
</dbReference>
<name>A0A067JBF2_JATCU</name>
<dbReference type="Proteomes" id="UP000027138">
    <property type="component" value="Unassembled WGS sequence"/>
</dbReference>
<dbReference type="EMBL" id="KK915662">
    <property type="protein sequence ID" value="KDP21136.1"/>
    <property type="molecule type" value="Genomic_DNA"/>
</dbReference>
<dbReference type="GO" id="GO:0017056">
    <property type="term" value="F:structural constituent of nuclear pore"/>
    <property type="evidence" value="ECO:0007669"/>
    <property type="project" value="TreeGrafter"/>
</dbReference>
<dbReference type="GO" id="GO:0034398">
    <property type="term" value="P:telomere tethering at nuclear periphery"/>
    <property type="evidence" value="ECO:0007669"/>
    <property type="project" value="TreeGrafter"/>
</dbReference>
<evidence type="ECO:0000313" key="1">
    <source>
        <dbReference type="EMBL" id="KDP21136.1"/>
    </source>
</evidence>
<dbReference type="GO" id="GO:0006405">
    <property type="term" value="P:RNA export from nucleus"/>
    <property type="evidence" value="ECO:0007669"/>
    <property type="project" value="TreeGrafter"/>
</dbReference>
<dbReference type="OrthoDB" id="3797628at2759"/>
<dbReference type="Pfam" id="PF21240">
    <property type="entry name" value="Nup98_GLEBS"/>
    <property type="match status" value="1"/>
</dbReference>
<sequence>MSACVPSSFPELCLSTASLSSDVVVSQASSALACNTISNPTACQSTSASASASVFPASNTPSFGVSSNLASIAAGSGGQSTGPFCSPCSPVFVKYSGTQVTTGSSNCNGGSRVAYNIQTVDLLDSYRGQPPAALISISAMPTYKAKSSEELRWEDYQLGDKVTSAPTVQCQCVCQAYSRPTAGASSFPPPAYNLSMHMLGPSLSILGPGSASGVVQPYVLNTQSFPVSQFVVSPLVLTNAAAGQGTTFEHGLTPYQGHANALSVPTVPIVMQMTFPSMPLQFYPALVYGQSIPRVLAFAQPIGQHRVSFRDSNKRCDIAN</sequence>
<dbReference type="PANTHER" id="PTHR23198">
    <property type="entry name" value="NUCLEOPORIN"/>
    <property type="match status" value="1"/>
</dbReference>
<dbReference type="AlphaFoldDB" id="A0A067JBF2"/>
<dbReference type="GO" id="GO:0006606">
    <property type="term" value="P:protein import into nucleus"/>
    <property type="evidence" value="ECO:0007669"/>
    <property type="project" value="TreeGrafter"/>
</dbReference>
<reference evidence="1 2" key="1">
    <citation type="journal article" date="2014" name="PLoS ONE">
        <title>Global Analysis of Gene Expression Profiles in Physic Nut (Jatropha curcas L.) Seedlings Exposed to Salt Stress.</title>
        <authorList>
            <person name="Zhang L."/>
            <person name="Zhang C."/>
            <person name="Wu P."/>
            <person name="Chen Y."/>
            <person name="Li M."/>
            <person name="Jiang H."/>
            <person name="Wu G."/>
        </authorList>
    </citation>
    <scope>NUCLEOTIDE SEQUENCE [LARGE SCALE GENOMIC DNA]</scope>
    <source>
        <strain evidence="2">cv. GZQX0401</strain>
        <tissue evidence="1">Young leaves</tissue>
    </source>
</reference>
<dbReference type="GO" id="GO:0000973">
    <property type="term" value="P:post-transcriptional tethering of RNA polymerase II gene DNA at nuclear periphery"/>
    <property type="evidence" value="ECO:0007669"/>
    <property type="project" value="TreeGrafter"/>
</dbReference>
<dbReference type="PANTHER" id="PTHR23198:SF6">
    <property type="entry name" value="NUCLEAR PORE COMPLEX PROTEIN NUP98-NUP96"/>
    <property type="match status" value="1"/>
</dbReference>
<dbReference type="InterPro" id="IPR037665">
    <property type="entry name" value="Nucleoporin_S59-like"/>
</dbReference>
<accession>A0A067JBF2</accession>
<proteinExistence type="predicted"/>
<gene>
    <name evidence="1" type="ORF">JCGZ_21607</name>
</gene>
<evidence type="ECO:0000313" key="2">
    <source>
        <dbReference type="Proteomes" id="UP000027138"/>
    </source>
</evidence>
<dbReference type="GO" id="GO:0008139">
    <property type="term" value="F:nuclear localization sequence binding"/>
    <property type="evidence" value="ECO:0007669"/>
    <property type="project" value="TreeGrafter"/>
</dbReference>
<protein>
    <submittedName>
        <fullName evidence="1">Uncharacterized protein</fullName>
    </submittedName>
</protein>
<dbReference type="STRING" id="180498.A0A067JBF2"/>
<dbReference type="GO" id="GO:0044614">
    <property type="term" value="C:nuclear pore cytoplasmic filaments"/>
    <property type="evidence" value="ECO:0007669"/>
    <property type="project" value="TreeGrafter"/>
</dbReference>
<keyword evidence="2" id="KW-1185">Reference proteome</keyword>